<name>A0A813H7D2_POLGL</name>
<accession>A0A813H7D2</accession>
<proteinExistence type="predicted"/>
<dbReference type="EMBL" id="CAJNNV010030801">
    <property type="protein sequence ID" value="CAE8633543.1"/>
    <property type="molecule type" value="Genomic_DNA"/>
</dbReference>
<sequence length="210" mass="23301">MELPPTIGVEEPAQEHVELQKHLEWELSERSTKPSAEPGQHSSSFVTLDQCKGKTRLGSEIYIVPDMAGTLRNISSEFYCSETSESPEESPGMPEIDSVLLFLDPFSVGYNNDNTNSILSCQLNYKIDEAADTGPTSMQPKMQDVVSMADPQKFDEWTEDSINSKVSGSEGLGSLQFSFFQGPGSRSSRDLQLLANDTETFVEWSYLLLL</sequence>
<gene>
    <name evidence="1" type="ORF">PGLA1383_LOCUS49411</name>
</gene>
<comment type="caution">
    <text evidence="1">The sequence shown here is derived from an EMBL/GenBank/DDBJ whole genome shotgun (WGS) entry which is preliminary data.</text>
</comment>
<protein>
    <submittedName>
        <fullName evidence="1">Uncharacterized protein</fullName>
    </submittedName>
</protein>
<dbReference type="Proteomes" id="UP000654075">
    <property type="component" value="Unassembled WGS sequence"/>
</dbReference>
<evidence type="ECO:0000313" key="1">
    <source>
        <dbReference type="EMBL" id="CAE8633543.1"/>
    </source>
</evidence>
<dbReference type="AlphaFoldDB" id="A0A813H7D2"/>
<evidence type="ECO:0000313" key="2">
    <source>
        <dbReference type="Proteomes" id="UP000654075"/>
    </source>
</evidence>
<keyword evidence="2" id="KW-1185">Reference proteome</keyword>
<reference evidence="1" key="1">
    <citation type="submission" date="2021-02" db="EMBL/GenBank/DDBJ databases">
        <authorList>
            <person name="Dougan E. K."/>
            <person name="Rhodes N."/>
            <person name="Thang M."/>
            <person name="Chan C."/>
        </authorList>
    </citation>
    <scope>NUCLEOTIDE SEQUENCE</scope>
</reference>
<organism evidence="1 2">
    <name type="scientific">Polarella glacialis</name>
    <name type="common">Dinoflagellate</name>
    <dbReference type="NCBI Taxonomy" id="89957"/>
    <lineage>
        <taxon>Eukaryota</taxon>
        <taxon>Sar</taxon>
        <taxon>Alveolata</taxon>
        <taxon>Dinophyceae</taxon>
        <taxon>Suessiales</taxon>
        <taxon>Suessiaceae</taxon>
        <taxon>Polarella</taxon>
    </lineage>
</organism>